<gene>
    <name evidence="2" type="ORF">FCU45_09035</name>
</gene>
<comment type="caution">
    <text evidence="2">The sequence shown here is derived from an EMBL/GenBank/DDBJ whole genome shotgun (WGS) entry which is preliminary data.</text>
</comment>
<sequence>MFGKFFNFLTGNKTAERVHKQLDAHQTFKKSSIMSVAAELKTVGLESRVYREEYRLSLRQAEIRKQMDDAQHRQDVKMMQLAHEKAQELIKEYETLLVDYEKLANIKREIAGLSHIKYESQKKFQDVTATPDPHFHY</sequence>
<proteinExistence type="predicted"/>
<name>A0A4V5TLT7_9BACT</name>
<dbReference type="RefSeq" id="WP_137014475.1">
    <property type="nucleotide sequence ID" value="NZ_SZPX01000006.1"/>
</dbReference>
<keyword evidence="1" id="KW-0175">Coiled coil</keyword>
<evidence type="ECO:0000256" key="1">
    <source>
        <dbReference type="SAM" id="Coils"/>
    </source>
</evidence>
<evidence type="ECO:0000313" key="3">
    <source>
        <dbReference type="Proteomes" id="UP000309561"/>
    </source>
</evidence>
<dbReference type="EMBL" id="SZPX01000006">
    <property type="protein sequence ID" value="TKI69093.1"/>
    <property type="molecule type" value="Genomic_DNA"/>
</dbReference>
<reference evidence="2 3" key="1">
    <citation type="submission" date="2019-04" db="EMBL/GenBank/DDBJ databases">
        <title>Sulfurimonas crateris sp. nov. a facultative anaerobic sulfur-oxidizing chemolithautotrophic bacterium isolated from a terrestrial mud vulcano.</title>
        <authorList>
            <person name="Ratnikova N.M."/>
            <person name="Slobodkin A.I."/>
            <person name="Merkel A.Y."/>
            <person name="Novikov A."/>
            <person name="Bonch-Osmolovskaya E.A."/>
            <person name="Slobodkina G.B."/>
        </authorList>
    </citation>
    <scope>NUCLEOTIDE SEQUENCE [LARGE SCALE GENOMIC DNA]</scope>
    <source>
        <strain evidence="2 3">SN118</strain>
    </source>
</reference>
<dbReference type="Proteomes" id="UP000309561">
    <property type="component" value="Unassembled WGS sequence"/>
</dbReference>
<accession>A0A4V5TLT7</accession>
<dbReference type="AlphaFoldDB" id="A0A4V5TLT7"/>
<feature type="coiled-coil region" evidence="1">
    <location>
        <begin position="76"/>
        <end position="103"/>
    </location>
</feature>
<keyword evidence="3" id="KW-1185">Reference proteome</keyword>
<evidence type="ECO:0000313" key="2">
    <source>
        <dbReference type="EMBL" id="TKI69093.1"/>
    </source>
</evidence>
<organism evidence="2 3">
    <name type="scientific">Sulfurimonas crateris</name>
    <dbReference type="NCBI Taxonomy" id="2574727"/>
    <lineage>
        <taxon>Bacteria</taxon>
        <taxon>Pseudomonadati</taxon>
        <taxon>Campylobacterota</taxon>
        <taxon>Epsilonproteobacteria</taxon>
        <taxon>Campylobacterales</taxon>
        <taxon>Sulfurimonadaceae</taxon>
        <taxon>Sulfurimonas</taxon>
    </lineage>
</organism>
<protein>
    <submittedName>
        <fullName evidence="2">Uncharacterized protein</fullName>
    </submittedName>
</protein>